<dbReference type="KEGG" id="cci:CC1G_04325"/>
<dbReference type="PROSITE" id="PS50003">
    <property type="entry name" value="PH_DOMAIN"/>
    <property type="match status" value="2"/>
</dbReference>
<dbReference type="GeneID" id="6004786"/>
<dbReference type="Gene3D" id="3.90.810.10">
    <property type="entry name" value="CRIB domain"/>
    <property type="match status" value="1"/>
</dbReference>
<evidence type="ECO:0000313" key="5">
    <source>
        <dbReference type="Proteomes" id="UP000001861"/>
    </source>
</evidence>
<gene>
    <name evidence="4" type="ORF">CC1G_04325</name>
</gene>
<evidence type="ECO:0008006" key="6">
    <source>
        <dbReference type="Google" id="ProtNLM"/>
    </source>
</evidence>
<dbReference type="AlphaFoldDB" id="A8N0M2"/>
<dbReference type="InterPro" id="IPR036936">
    <property type="entry name" value="CRIB_dom_sf"/>
</dbReference>
<dbReference type="eggNOG" id="KOG0578">
    <property type="taxonomic scope" value="Eukaryota"/>
</dbReference>
<dbReference type="SUPFAM" id="SSF50729">
    <property type="entry name" value="PH domain-like"/>
    <property type="match status" value="2"/>
</dbReference>
<evidence type="ECO:0000259" key="2">
    <source>
        <dbReference type="PROSITE" id="PS50003"/>
    </source>
</evidence>
<feature type="domain" description="CRIB" evidence="3">
    <location>
        <begin position="127"/>
        <end position="140"/>
    </location>
</feature>
<dbReference type="Gene3D" id="2.30.29.30">
    <property type="entry name" value="Pleckstrin-homology domain (PH domain)/Phosphotyrosine-binding domain (PTB)"/>
    <property type="match status" value="2"/>
</dbReference>
<dbReference type="SMART" id="SM00233">
    <property type="entry name" value="PH"/>
    <property type="match status" value="2"/>
</dbReference>
<dbReference type="Proteomes" id="UP000001861">
    <property type="component" value="Unassembled WGS sequence"/>
</dbReference>
<dbReference type="Pfam" id="PF00786">
    <property type="entry name" value="PBD"/>
    <property type="match status" value="2"/>
</dbReference>
<dbReference type="InterPro" id="IPR011993">
    <property type="entry name" value="PH-like_dom_sf"/>
</dbReference>
<dbReference type="STRING" id="240176.A8N0M2"/>
<feature type="domain" description="PH" evidence="2">
    <location>
        <begin position="202"/>
        <end position="307"/>
    </location>
</feature>
<dbReference type="Pfam" id="PF00169">
    <property type="entry name" value="PH"/>
    <property type="match status" value="1"/>
</dbReference>
<feature type="region of interest" description="Disordered" evidence="1">
    <location>
        <begin position="1"/>
        <end position="31"/>
    </location>
</feature>
<evidence type="ECO:0000256" key="1">
    <source>
        <dbReference type="SAM" id="MobiDB-lite"/>
    </source>
</evidence>
<keyword evidence="5" id="KW-1185">Reference proteome</keyword>
<dbReference type="SMART" id="SM00285">
    <property type="entry name" value="PBD"/>
    <property type="match status" value="2"/>
</dbReference>
<dbReference type="EMBL" id="AACS02000001">
    <property type="protein sequence ID" value="EAU93346.1"/>
    <property type="molecule type" value="Genomic_DNA"/>
</dbReference>
<dbReference type="RefSeq" id="XP_001828354.1">
    <property type="nucleotide sequence ID" value="XM_001828302.1"/>
</dbReference>
<name>A8N0M2_COPC7</name>
<feature type="domain" description="CRIB" evidence="3">
    <location>
        <begin position="306"/>
        <end position="319"/>
    </location>
</feature>
<feature type="compositionally biased region" description="Polar residues" evidence="1">
    <location>
        <begin position="418"/>
        <end position="440"/>
    </location>
</feature>
<dbReference type="VEuPathDB" id="FungiDB:CC1G_04325"/>
<feature type="region of interest" description="Disordered" evidence="1">
    <location>
        <begin position="165"/>
        <end position="193"/>
    </location>
</feature>
<dbReference type="InterPro" id="IPR000095">
    <property type="entry name" value="CRIB_dom"/>
</dbReference>
<reference evidence="4 5" key="1">
    <citation type="journal article" date="2010" name="Proc. Natl. Acad. Sci. U.S.A.">
        <title>Insights into evolution of multicellular fungi from the assembled chromosomes of the mushroom Coprinopsis cinerea (Coprinus cinereus).</title>
        <authorList>
            <person name="Stajich J.E."/>
            <person name="Wilke S.K."/>
            <person name="Ahren D."/>
            <person name="Au C.H."/>
            <person name="Birren B.W."/>
            <person name="Borodovsky M."/>
            <person name="Burns C."/>
            <person name="Canback B."/>
            <person name="Casselton L.A."/>
            <person name="Cheng C.K."/>
            <person name="Deng J."/>
            <person name="Dietrich F.S."/>
            <person name="Fargo D.C."/>
            <person name="Farman M.L."/>
            <person name="Gathman A.C."/>
            <person name="Goldberg J."/>
            <person name="Guigo R."/>
            <person name="Hoegger P.J."/>
            <person name="Hooker J.B."/>
            <person name="Huggins A."/>
            <person name="James T.Y."/>
            <person name="Kamada T."/>
            <person name="Kilaru S."/>
            <person name="Kodira C."/>
            <person name="Kues U."/>
            <person name="Kupfer D."/>
            <person name="Kwan H.S."/>
            <person name="Lomsadze A."/>
            <person name="Li W."/>
            <person name="Lilly W.W."/>
            <person name="Ma L.J."/>
            <person name="Mackey A.J."/>
            <person name="Manning G."/>
            <person name="Martin F."/>
            <person name="Muraguchi H."/>
            <person name="Natvig D.O."/>
            <person name="Palmerini H."/>
            <person name="Ramesh M.A."/>
            <person name="Rehmeyer C.J."/>
            <person name="Roe B.A."/>
            <person name="Shenoy N."/>
            <person name="Stanke M."/>
            <person name="Ter-Hovhannisyan V."/>
            <person name="Tunlid A."/>
            <person name="Velagapudi R."/>
            <person name="Vision T.J."/>
            <person name="Zeng Q."/>
            <person name="Zolan M.E."/>
            <person name="Pukkila P.J."/>
        </authorList>
    </citation>
    <scope>NUCLEOTIDE SEQUENCE [LARGE SCALE GENOMIC DNA]</scope>
    <source>
        <strain evidence="5">Okayama-7 / 130 / ATCC MYA-4618 / FGSC 9003</strain>
    </source>
</reference>
<feature type="domain" description="PH" evidence="2">
    <location>
        <begin position="28"/>
        <end position="122"/>
    </location>
</feature>
<feature type="compositionally biased region" description="Low complexity" evidence="1">
    <location>
        <begin position="380"/>
        <end position="394"/>
    </location>
</feature>
<dbReference type="OrthoDB" id="248923at2759"/>
<feature type="compositionally biased region" description="Polar residues" evidence="1">
    <location>
        <begin position="351"/>
        <end position="360"/>
    </location>
</feature>
<protein>
    <recommendedName>
        <fullName evidence="6">Non-specific serine/threonine protein kinase</fullName>
    </recommendedName>
</protein>
<evidence type="ECO:0000259" key="3">
    <source>
        <dbReference type="PROSITE" id="PS50108"/>
    </source>
</evidence>
<comment type="caution">
    <text evidence="4">The sequence shown here is derived from an EMBL/GenBank/DDBJ whole genome shotgun (WGS) entry which is preliminary data.</text>
</comment>
<feature type="region of interest" description="Disordered" evidence="1">
    <location>
        <begin position="349"/>
        <end position="441"/>
    </location>
</feature>
<sequence>MTNTNTPVANAPAASGKQGGPSTSTSPGVLRTGTLYVRERNAFGGRVWKSKGVVLNEAALVIHQPSSNRQTRILLSSITELERTDLMPHSLSIKCGTKTYHLAFDSDVDLYDWRDDMYSRCPLGAQTTNPFNFKHTAHIGSSGATGTFTEPSTLPLYEEMMGRSIPVTAPPPPAASRSRSTPTSRRRSNPLDGTYVLTNNNNVNIEGVFFIKQTGMFAGWYWKERWLSLKGNALTVHTRKTKASPPAKEIPLSTIKSVDPDPKRSNCLIVTTTTRETCINILFNTDNELYAFREAIYLRSGLSAVISTPTNLVHAMHVTFDEATGEFKGLPDQWKTLLYPAHSAHIVNLPIQPTNTTGNKDGSGRSSRRRSQPRAADLIAPSTSKTAASPSSTPVTRVPAPSTSADTEEGSPLGVASTPHSQFLAGTSADTEGTLVSVSPQAPPLMSVVQTSVQGSGK</sequence>
<accession>A8N0M2</accession>
<evidence type="ECO:0000313" key="4">
    <source>
        <dbReference type="EMBL" id="EAU93346.1"/>
    </source>
</evidence>
<proteinExistence type="predicted"/>
<dbReference type="InParanoid" id="A8N0M2"/>
<dbReference type="PROSITE" id="PS50108">
    <property type="entry name" value="CRIB"/>
    <property type="match status" value="2"/>
</dbReference>
<dbReference type="InterPro" id="IPR001849">
    <property type="entry name" value="PH_domain"/>
</dbReference>
<dbReference type="OMA" id="WYWKERW"/>
<feature type="compositionally biased region" description="Low complexity" evidence="1">
    <location>
        <begin position="1"/>
        <end position="14"/>
    </location>
</feature>
<organism evidence="4 5">
    <name type="scientific">Coprinopsis cinerea (strain Okayama-7 / 130 / ATCC MYA-4618 / FGSC 9003)</name>
    <name type="common">Inky cap fungus</name>
    <name type="synonym">Hormographiella aspergillata</name>
    <dbReference type="NCBI Taxonomy" id="240176"/>
    <lineage>
        <taxon>Eukaryota</taxon>
        <taxon>Fungi</taxon>
        <taxon>Dikarya</taxon>
        <taxon>Basidiomycota</taxon>
        <taxon>Agaricomycotina</taxon>
        <taxon>Agaricomycetes</taxon>
        <taxon>Agaricomycetidae</taxon>
        <taxon>Agaricales</taxon>
        <taxon>Agaricineae</taxon>
        <taxon>Psathyrellaceae</taxon>
        <taxon>Coprinopsis</taxon>
    </lineage>
</organism>